<evidence type="ECO:0000259" key="4">
    <source>
        <dbReference type="PROSITE" id="PS50102"/>
    </source>
</evidence>
<dbReference type="InterPro" id="IPR012677">
    <property type="entry name" value="Nucleotide-bd_a/b_plait_sf"/>
</dbReference>
<keyword evidence="3" id="KW-0694">RNA-binding</keyword>
<dbReference type="OrthoDB" id="267048at2759"/>
<dbReference type="GO" id="GO:0008143">
    <property type="term" value="F:poly(A) binding"/>
    <property type="evidence" value="ECO:0007669"/>
    <property type="project" value="TreeGrafter"/>
</dbReference>
<dbReference type="RefSeq" id="XP_054937568.1">
    <property type="nucleotide sequence ID" value="XM_055081593.1"/>
</dbReference>
<dbReference type="KEGG" id="pcad:102993103"/>
<keyword evidence="5" id="KW-1185">Reference proteome</keyword>
<dbReference type="InterPro" id="IPR035979">
    <property type="entry name" value="RBD_domain_sf"/>
</dbReference>
<evidence type="ECO:0000313" key="6">
    <source>
        <dbReference type="RefSeq" id="XP_054937568.1"/>
    </source>
</evidence>
<gene>
    <name evidence="6" type="primary">LOC102993103</name>
</gene>
<proteinExistence type="predicted"/>
<dbReference type="Gene3D" id="3.30.70.330">
    <property type="match status" value="2"/>
</dbReference>
<dbReference type="Pfam" id="PF00076">
    <property type="entry name" value="RRM_1"/>
    <property type="match status" value="2"/>
</dbReference>
<dbReference type="GO" id="GO:0000785">
    <property type="term" value="C:chromatin"/>
    <property type="evidence" value="ECO:0007669"/>
    <property type="project" value="TreeGrafter"/>
</dbReference>
<evidence type="ECO:0000256" key="3">
    <source>
        <dbReference type="PROSITE-ProRule" id="PRU00176"/>
    </source>
</evidence>
<evidence type="ECO:0000256" key="1">
    <source>
        <dbReference type="ARBA" id="ARBA00004123"/>
    </source>
</evidence>
<dbReference type="Proteomes" id="UP000248484">
    <property type="component" value="Chromosome 21"/>
</dbReference>
<dbReference type="PROSITE" id="PS50102">
    <property type="entry name" value="RRM"/>
    <property type="match status" value="2"/>
</dbReference>
<dbReference type="AlphaFoldDB" id="A0A9W2WES0"/>
<comment type="subcellular location">
    <subcellularLocation>
        <location evidence="1">Nucleus</location>
    </subcellularLocation>
</comment>
<dbReference type="GeneID" id="102993103"/>
<dbReference type="GO" id="GO:0005654">
    <property type="term" value="C:nucleoplasm"/>
    <property type="evidence" value="ECO:0007669"/>
    <property type="project" value="TreeGrafter"/>
</dbReference>
<organism evidence="5 6">
    <name type="scientific">Physeter macrocephalus</name>
    <name type="common">Sperm whale</name>
    <name type="synonym">Physeter catodon</name>
    <dbReference type="NCBI Taxonomy" id="9755"/>
    <lineage>
        <taxon>Eukaryota</taxon>
        <taxon>Metazoa</taxon>
        <taxon>Chordata</taxon>
        <taxon>Craniata</taxon>
        <taxon>Vertebrata</taxon>
        <taxon>Euteleostomi</taxon>
        <taxon>Mammalia</taxon>
        <taxon>Eutheria</taxon>
        <taxon>Laurasiatheria</taxon>
        <taxon>Artiodactyla</taxon>
        <taxon>Whippomorpha</taxon>
        <taxon>Cetacea</taxon>
        <taxon>Odontoceti</taxon>
        <taxon>Physeteridae</taxon>
        <taxon>Physeter</taxon>
    </lineage>
</organism>
<dbReference type="GO" id="GO:0010468">
    <property type="term" value="P:regulation of gene expression"/>
    <property type="evidence" value="ECO:0007669"/>
    <property type="project" value="TreeGrafter"/>
</dbReference>
<feature type="domain" description="RRM" evidence="4">
    <location>
        <begin position="23"/>
        <end position="99"/>
    </location>
</feature>
<dbReference type="GO" id="GO:0034046">
    <property type="term" value="F:poly(G) binding"/>
    <property type="evidence" value="ECO:0007669"/>
    <property type="project" value="TreeGrafter"/>
</dbReference>
<accession>A0A9W2WES0</accession>
<reference evidence="6" key="1">
    <citation type="submission" date="2025-08" db="UniProtKB">
        <authorList>
            <consortium name="RefSeq"/>
        </authorList>
    </citation>
    <scope>IDENTIFICATION</scope>
    <source>
        <tissue evidence="6">Muscle</tissue>
    </source>
</reference>
<dbReference type="SMART" id="SM00360">
    <property type="entry name" value="RRM"/>
    <property type="match status" value="2"/>
</dbReference>
<protein>
    <submittedName>
        <fullName evidence="6">Heterogeneous nuclear ribonucleoprotein D-like</fullName>
    </submittedName>
</protein>
<feature type="domain" description="RRM" evidence="4">
    <location>
        <begin position="107"/>
        <end position="186"/>
    </location>
</feature>
<evidence type="ECO:0000313" key="5">
    <source>
        <dbReference type="Proteomes" id="UP000248484"/>
    </source>
</evidence>
<dbReference type="PANTHER" id="PTHR48033:SF14">
    <property type="entry name" value="MCG53108"/>
    <property type="match status" value="1"/>
</dbReference>
<dbReference type="PANTHER" id="PTHR48033">
    <property type="entry name" value="RNA-BINDING (RRM/RBD/RNP MOTIFS) FAMILY PROTEIN"/>
    <property type="match status" value="1"/>
</dbReference>
<dbReference type="InterPro" id="IPR000504">
    <property type="entry name" value="RRM_dom"/>
</dbReference>
<evidence type="ECO:0000256" key="2">
    <source>
        <dbReference type="ARBA" id="ARBA00023242"/>
    </source>
</evidence>
<name>A0A9W2WES0_PHYMC</name>
<sequence length="271" mass="30549">MDNRQQFPEGLLIQVTKNLHDARKMFIGGIPCDTSKQTLLEYLTQFGEMIDFIIKTHPDGVSRGFGFVLFKDSATVEKVLQVKEHKLDGKKIDIKRAEAIEFKPPPRRVFVGGLNPRMSEAKIRNYFGAFGVIENIERPFCPGTNKRRAFCFITYTDEKPVRKLLEARYHLTDSGWCEIKIALPKIYLKSQRRGGRANVCGAVGGGVGRSPSTVFMPVPFSACNEGFNFSDQMYGDFPNAYNNQPIFNTYGEDYFLGHNYGTHGCGTAFTN</sequence>
<keyword evidence="2" id="KW-0539">Nucleus</keyword>
<dbReference type="SUPFAM" id="SSF54928">
    <property type="entry name" value="RNA-binding domain, RBD"/>
    <property type="match status" value="2"/>
</dbReference>